<feature type="compositionally biased region" description="Low complexity" evidence="1">
    <location>
        <begin position="226"/>
        <end position="254"/>
    </location>
</feature>
<evidence type="ECO:0000313" key="4">
    <source>
        <dbReference type="Proteomes" id="UP000816034"/>
    </source>
</evidence>
<dbReference type="InterPro" id="IPR044926">
    <property type="entry name" value="RGS_subdomain_2"/>
</dbReference>
<dbReference type="AlphaFoldDB" id="A0AA88GP38"/>
<feature type="transmembrane region" description="Helical" evidence="2">
    <location>
        <begin position="107"/>
        <end position="129"/>
    </location>
</feature>
<protein>
    <recommendedName>
        <fullName evidence="5">RGS domain-containing protein</fullName>
    </recommendedName>
</protein>
<dbReference type="PANTHER" id="PTHR10845">
    <property type="entry name" value="REGULATOR OF G PROTEIN SIGNALING"/>
    <property type="match status" value="1"/>
</dbReference>
<organism evidence="3 4">
    <name type="scientific">Naegleria lovaniensis</name>
    <name type="common">Amoeba</name>
    <dbReference type="NCBI Taxonomy" id="51637"/>
    <lineage>
        <taxon>Eukaryota</taxon>
        <taxon>Discoba</taxon>
        <taxon>Heterolobosea</taxon>
        <taxon>Tetramitia</taxon>
        <taxon>Eutetramitia</taxon>
        <taxon>Vahlkampfiidae</taxon>
        <taxon>Naegleria</taxon>
    </lineage>
</organism>
<evidence type="ECO:0000256" key="2">
    <source>
        <dbReference type="SAM" id="Phobius"/>
    </source>
</evidence>
<feature type="transmembrane region" description="Helical" evidence="2">
    <location>
        <begin position="370"/>
        <end position="395"/>
    </location>
</feature>
<comment type="caution">
    <text evidence="3">The sequence shown here is derived from an EMBL/GenBank/DDBJ whole genome shotgun (WGS) entry which is preliminary data.</text>
</comment>
<keyword evidence="4" id="KW-1185">Reference proteome</keyword>
<name>A0AA88GP38_NAELO</name>
<dbReference type="EMBL" id="PYSW02000026">
    <property type="protein sequence ID" value="KAG2381802.1"/>
    <property type="molecule type" value="Genomic_DNA"/>
</dbReference>
<dbReference type="RefSeq" id="XP_044547481.1">
    <property type="nucleotide sequence ID" value="XM_044696018.1"/>
</dbReference>
<evidence type="ECO:0008006" key="5">
    <source>
        <dbReference type="Google" id="ProtNLM"/>
    </source>
</evidence>
<dbReference type="InterPro" id="IPR036305">
    <property type="entry name" value="RGS_sf"/>
</dbReference>
<evidence type="ECO:0000313" key="3">
    <source>
        <dbReference type="EMBL" id="KAG2381802.1"/>
    </source>
</evidence>
<evidence type="ECO:0000256" key="1">
    <source>
        <dbReference type="SAM" id="MobiDB-lite"/>
    </source>
</evidence>
<dbReference type="Gene3D" id="1.10.167.10">
    <property type="entry name" value="Regulator of G-protein Signalling 4, domain 2"/>
    <property type="match status" value="1"/>
</dbReference>
<keyword evidence="2" id="KW-0472">Membrane</keyword>
<dbReference type="SUPFAM" id="SSF48097">
    <property type="entry name" value="Regulator of G-protein signaling, RGS"/>
    <property type="match status" value="1"/>
</dbReference>
<dbReference type="GeneID" id="68098640"/>
<dbReference type="Proteomes" id="UP000816034">
    <property type="component" value="Unassembled WGS sequence"/>
</dbReference>
<feature type="transmembrane region" description="Helical" evidence="2">
    <location>
        <begin position="141"/>
        <end position="160"/>
    </location>
</feature>
<feature type="region of interest" description="Disordered" evidence="1">
    <location>
        <begin position="221"/>
        <end position="258"/>
    </location>
</feature>
<feature type="transmembrane region" description="Helical" evidence="2">
    <location>
        <begin position="407"/>
        <end position="430"/>
    </location>
</feature>
<feature type="transmembrane region" description="Helical" evidence="2">
    <location>
        <begin position="301"/>
        <end position="323"/>
    </location>
</feature>
<dbReference type="PANTHER" id="PTHR10845:SF192">
    <property type="entry name" value="DOUBLE HIT, ISOFORM B"/>
    <property type="match status" value="1"/>
</dbReference>
<proteinExistence type="predicted"/>
<gene>
    <name evidence="3" type="ORF">C9374_006186</name>
</gene>
<keyword evidence="2" id="KW-0812">Transmembrane</keyword>
<keyword evidence="2" id="KW-1133">Transmembrane helix</keyword>
<sequence>MLQDISSSRWTLTATTTTTVDNHSSSSSPNSTNINQTDIYGGCNPILFQLGNFSRDGPNVVNSICPDTWLVFSFSMTFMTCYVMVLILCSLGLFYKRNGGHLKSRGIVNIIMTLIADSAFIILICLRFIIGRRVYPCGLYIISYFVLPPAILLPSILRLWRLIFMNRLNALKTCMIHHEKHVSIQKQQPSSFNMNVMNNKNSSSSVPIQNDVVMELKETSPRSTTNHCNHGVNNSSSSNHLSSSNHHSSSNHNNEGTCVKTLENDTTLKSEVTTMWWNNVEFSSSQQQKHKLYTLFVSNRFIICVYFVCFLFHILLYIFFGAIEEGMYQSLQGGGGGMNSSNNNNSGRFMMGSNGGLFIYDRGCVLTNQIIILVACESLFYIIISIILLIICFRIQKDTWFIKRESLILVAIQFSAIILFAICGFVPVFTKITDFFIPYGFVLMSYSFSEVVLCILMPVIYQMKLDSKNGTGAHTTLEPHTSFHGTMTSHSRKNAIRTDLERFLDNRKTFELLLDFAKRSYCPESVLCYKDIERFKSSLKHRKSISLHILKTYLKPNSPLELNVPKISQIHDEIMRSIVDASTLQNTMVPSVSSTMLIPHTATTLSSSSSPTTTTPTNIPPNLFDHIQLHCLHNMTDVFERLKSQSKQARKILQEWKEEEFGSNSGGDGVGITMNSVHGVVSTTITTSHHHHETSIPSSTTLLSSGVIQQDNMNSQTSSPLLSSNNNVAREVCSTDNLSTTTIQSKEFKKKTMWNIFNTLCLMYR</sequence>
<feature type="transmembrane region" description="Helical" evidence="2">
    <location>
        <begin position="69"/>
        <end position="95"/>
    </location>
</feature>
<reference evidence="3 4" key="1">
    <citation type="journal article" date="2018" name="BMC Genomics">
        <title>The genome of Naegleria lovaniensis, the basis for a comparative approach to unravel pathogenicity factors of the human pathogenic amoeba N. fowleri.</title>
        <authorList>
            <person name="Liechti N."/>
            <person name="Schurch N."/>
            <person name="Bruggmann R."/>
            <person name="Wittwer M."/>
        </authorList>
    </citation>
    <scope>NUCLEOTIDE SEQUENCE [LARGE SCALE GENOMIC DNA]</scope>
    <source>
        <strain evidence="3 4">ATCC 30569</strain>
    </source>
</reference>
<accession>A0AA88GP38</accession>
<feature type="transmembrane region" description="Helical" evidence="2">
    <location>
        <begin position="436"/>
        <end position="461"/>
    </location>
</feature>